<dbReference type="EMBL" id="RBPL01000040">
    <property type="protein sequence ID" value="RMO00194.1"/>
    <property type="molecule type" value="Genomic_DNA"/>
</dbReference>
<comment type="caution">
    <text evidence="1">The sequence shown here is derived from an EMBL/GenBank/DDBJ whole genome shotgun (WGS) entry which is preliminary data.</text>
</comment>
<organism evidence="1 2">
    <name type="scientific">Pseudomonas syringae pv. apii</name>
    <dbReference type="NCBI Taxonomy" id="81036"/>
    <lineage>
        <taxon>Bacteria</taxon>
        <taxon>Pseudomonadati</taxon>
        <taxon>Pseudomonadota</taxon>
        <taxon>Gammaproteobacteria</taxon>
        <taxon>Pseudomonadales</taxon>
        <taxon>Pseudomonadaceae</taxon>
        <taxon>Pseudomonas</taxon>
    </lineage>
</organism>
<sequence>MNAVMCPKEYLMPARLLLPGLLLLLAGCTATPVLPVHTTNPSSATLQGDSRRPAQAQWLRTELYFSTGSLDDPQHQVNAARWREFLDKEVTPRFPDGFTAFDAYGQWRDKDVAQPERLSTKVIVILHENTATHRADIEAIRLAWKRVTGDLSVLRLSQPAEISF</sequence>
<protein>
    <submittedName>
        <fullName evidence="1">Putative Lipoprotein</fullName>
    </submittedName>
</protein>
<dbReference type="Pfam" id="PF12098">
    <property type="entry name" value="DUF3574"/>
    <property type="match status" value="1"/>
</dbReference>
<name>A0A3M3RUV6_9PSED</name>
<proteinExistence type="predicted"/>
<dbReference type="AlphaFoldDB" id="A0A3M3RUV6"/>
<dbReference type="Proteomes" id="UP000278062">
    <property type="component" value="Unassembled WGS sequence"/>
</dbReference>
<dbReference type="InterPro" id="IPR021957">
    <property type="entry name" value="DUF3574"/>
</dbReference>
<evidence type="ECO:0000313" key="1">
    <source>
        <dbReference type="EMBL" id="RMO00194.1"/>
    </source>
</evidence>
<reference evidence="1 2" key="1">
    <citation type="submission" date="2018-08" db="EMBL/GenBank/DDBJ databases">
        <title>Recombination of ecologically and evolutionarily significant loci maintains genetic cohesion in the Pseudomonas syringae species complex.</title>
        <authorList>
            <person name="Dillon M."/>
            <person name="Thakur S."/>
            <person name="Almeida R.N.D."/>
            <person name="Weir B.S."/>
            <person name="Guttman D.S."/>
        </authorList>
    </citation>
    <scope>NUCLEOTIDE SEQUENCE [LARGE SCALE GENOMIC DNA]</scope>
    <source>
        <strain evidence="1 2">1089_5</strain>
    </source>
</reference>
<gene>
    <name evidence="1" type="ORF">ALQ49_04828</name>
</gene>
<evidence type="ECO:0000313" key="2">
    <source>
        <dbReference type="Proteomes" id="UP000278062"/>
    </source>
</evidence>
<accession>A0A3M3RUV6</accession>
<keyword evidence="1" id="KW-0449">Lipoprotein</keyword>